<keyword evidence="1" id="KW-0472">Membrane</keyword>
<proteinExistence type="predicted"/>
<dbReference type="Proteomes" id="UP001139887">
    <property type="component" value="Unassembled WGS sequence"/>
</dbReference>
<keyword evidence="1" id="KW-1133">Transmembrane helix</keyword>
<dbReference type="EMBL" id="JANBUW010000519">
    <property type="protein sequence ID" value="KAJ2846515.1"/>
    <property type="molecule type" value="Genomic_DNA"/>
</dbReference>
<protein>
    <submittedName>
        <fullName evidence="2">Uncharacterized protein</fullName>
    </submittedName>
</protein>
<name>A0A9W8LXQ1_9FUNG</name>
<comment type="caution">
    <text evidence="2">The sequence shown here is derived from an EMBL/GenBank/DDBJ whole genome shotgun (WGS) entry which is preliminary data.</text>
</comment>
<reference evidence="2" key="1">
    <citation type="submission" date="2022-07" db="EMBL/GenBank/DDBJ databases">
        <title>Phylogenomic reconstructions and comparative analyses of Kickxellomycotina fungi.</title>
        <authorList>
            <person name="Reynolds N.K."/>
            <person name="Stajich J.E."/>
            <person name="Barry K."/>
            <person name="Grigoriev I.V."/>
            <person name="Crous P."/>
            <person name="Smith M.E."/>
        </authorList>
    </citation>
    <scope>NUCLEOTIDE SEQUENCE</scope>
    <source>
        <strain evidence="2">NRRL 1566</strain>
    </source>
</reference>
<gene>
    <name evidence="2" type="ORF">IWW36_004315</name>
</gene>
<sequence>MVEILSKIQRQIQSSRKHRIGLVVLVAMVLATIWKLLLFNEIMQSSPKLPTYSDMPNIPQDATLPEDAAFSTELKTKLCSELPISESFLTMTGSPAFIDISPPYKISAGGSVCVRVVVPAFSTNTSLSYAPFPGAPWDSILVDMVGNNTGISIPVVLQPSNRAQNYIRDSTHIYEADVVLRDADTYTPTGYIEYRNGLWNNEEHIERPPMIPEQLLVNSLVTVEDGALNDFSLNNYLNLPLCTEPNADGRWISVDKLPFNTTLAPDNYNRVWLPYSCQLQPYTYQEFAQCLQQKHSLIHWFGDSNTRRALKKITTFGQWCSEPNRINSVQCICHDSAERFGVYNSNSPVIPIDIDSAMAVSSPALDGNIGTVPANKSRIIMFRWGGLTPRNNPPWPDTFSTNFTQQMGSPSVAIFGLINWDTAFTTRSYFIQQVELLADYILHNYSNQTQITIRTGQYYCCTYDQVPNFKRMYTRLRNQYFNQYLIDILQAKLGTNYSISIWDVSQIAERRPYAAREEMALACPSNHVRAELVDIENTLLMNHLCN</sequence>
<evidence type="ECO:0000313" key="3">
    <source>
        <dbReference type="Proteomes" id="UP001139887"/>
    </source>
</evidence>
<keyword evidence="3" id="KW-1185">Reference proteome</keyword>
<organism evidence="2 3">
    <name type="scientific">Coemansia brasiliensis</name>
    <dbReference type="NCBI Taxonomy" id="2650707"/>
    <lineage>
        <taxon>Eukaryota</taxon>
        <taxon>Fungi</taxon>
        <taxon>Fungi incertae sedis</taxon>
        <taxon>Zoopagomycota</taxon>
        <taxon>Kickxellomycotina</taxon>
        <taxon>Kickxellomycetes</taxon>
        <taxon>Kickxellales</taxon>
        <taxon>Kickxellaceae</taxon>
        <taxon>Coemansia</taxon>
    </lineage>
</organism>
<accession>A0A9W8LXQ1</accession>
<dbReference type="AlphaFoldDB" id="A0A9W8LXQ1"/>
<dbReference type="OrthoDB" id="2104804at2759"/>
<evidence type="ECO:0000313" key="2">
    <source>
        <dbReference type="EMBL" id="KAJ2846515.1"/>
    </source>
</evidence>
<keyword evidence="1" id="KW-0812">Transmembrane</keyword>
<feature type="transmembrane region" description="Helical" evidence="1">
    <location>
        <begin position="20"/>
        <end position="39"/>
    </location>
</feature>
<evidence type="ECO:0000256" key="1">
    <source>
        <dbReference type="SAM" id="Phobius"/>
    </source>
</evidence>